<evidence type="ECO:0000256" key="1">
    <source>
        <dbReference type="SAM" id="MobiDB-lite"/>
    </source>
</evidence>
<evidence type="ECO:0000313" key="3">
    <source>
        <dbReference type="Proteomes" id="UP000660454"/>
    </source>
</evidence>
<dbReference type="PANTHER" id="PTHR24023:SF1082">
    <property type="entry name" value="COLLAGEN TRIPLE HELIX REPEAT"/>
    <property type="match status" value="1"/>
</dbReference>
<accession>A0ABQ4GXD8</accession>
<dbReference type="RefSeq" id="WP_275414200.1">
    <property type="nucleotide sequence ID" value="NZ_BOOF01000049.1"/>
</dbReference>
<dbReference type="InterPro" id="IPR050149">
    <property type="entry name" value="Collagen_superfamily"/>
</dbReference>
<protein>
    <recommendedName>
        <fullName evidence="4">Collagen triple helix repeat-containing protein</fullName>
    </recommendedName>
</protein>
<evidence type="ECO:0008006" key="4">
    <source>
        <dbReference type="Google" id="ProtNLM"/>
    </source>
</evidence>
<organism evidence="2 3">
    <name type="scientific">Microbispora siamensis</name>
    <dbReference type="NCBI Taxonomy" id="564413"/>
    <lineage>
        <taxon>Bacteria</taxon>
        <taxon>Bacillati</taxon>
        <taxon>Actinomycetota</taxon>
        <taxon>Actinomycetes</taxon>
        <taxon>Streptosporangiales</taxon>
        <taxon>Streptosporangiaceae</taxon>
        <taxon>Microbispora</taxon>
    </lineage>
</organism>
<dbReference type="InterPro" id="IPR008160">
    <property type="entry name" value="Collagen"/>
</dbReference>
<evidence type="ECO:0000313" key="2">
    <source>
        <dbReference type="EMBL" id="GIH66113.1"/>
    </source>
</evidence>
<dbReference type="PANTHER" id="PTHR24023">
    <property type="entry name" value="COLLAGEN ALPHA"/>
    <property type="match status" value="1"/>
</dbReference>
<dbReference type="Pfam" id="PF01391">
    <property type="entry name" value="Collagen"/>
    <property type="match status" value="1"/>
</dbReference>
<name>A0ABQ4GXD8_9ACTN</name>
<dbReference type="EMBL" id="BOOF01000049">
    <property type="protein sequence ID" value="GIH66113.1"/>
    <property type="molecule type" value="Genomic_DNA"/>
</dbReference>
<feature type="compositionally biased region" description="Low complexity" evidence="1">
    <location>
        <begin position="95"/>
        <end position="119"/>
    </location>
</feature>
<keyword evidence="3" id="KW-1185">Reference proteome</keyword>
<feature type="compositionally biased region" description="Basic and acidic residues" evidence="1">
    <location>
        <begin position="133"/>
        <end position="142"/>
    </location>
</feature>
<comment type="caution">
    <text evidence="2">The sequence shown here is derived from an EMBL/GenBank/DDBJ whole genome shotgun (WGS) entry which is preliminary data.</text>
</comment>
<sequence>MRAGRGAWLAAGAVAGLLVGGGGIAVATTATTTTPIVACVGPDGVMRMPQALEESVQGRTEGAQVAAPVPAGTCPVEYRTVSWNAAGPQGPIGPTGPTGAQGLTGPTGPQGPKGETGPQGPQGPAGPQGPQGEKGEKGEKGEPGATYGQTHYVHQAVDRRDAAWAEVVRVSELPAGDYIIQTRVDVNPWSSKGPGTSGYYAMCDLNTPTGVVSVRSEQDEDRWPKIEFFATAKLSAPGPMILSCRSANVEYVGYDGTLMVTRVPEVIASPSTTPSTTPTATPSH</sequence>
<dbReference type="Proteomes" id="UP000660454">
    <property type="component" value="Unassembled WGS sequence"/>
</dbReference>
<reference evidence="2 3" key="1">
    <citation type="submission" date="2021-01" db="EMBL/GenBank/DDBJ databases">
        <title>Whole genome shotgun sequence of Microbispora siamensis NBRC 104113.</title>
        <authorList>
            <person name="Komaki H."/>
            <person name="Tamura T."/>
        </authorList>
    </citation>
    <scope>NUCLEOTIDE SEQUENCE [LARGE SCALE GENOMIC DNA]</scope>
    <source>
        <strain evidence="2 3">NBRC 104113</strain>
    </source>
</reference>
<feature type="region of interest" description="Disordered" evidence="1">
    <location>
        <begin position="85"/>
        <end position="147"/>
    </location>
</feature>
<gene>
    <name evidence="2" type="ORF">Msi02_69300</name>
</gene>
<proteinExistence type="predicted"/>